<dbReference type="KEGG" id="mant:BHD05_13315"/>
<protein>
    <submittedName>
        <fullName evidence="7">DNA topoisomerase</fullName>
    </submittedName>
</protein>
<dbReference type="PANTHER" id="PTHR42770:SF16">
    <property type="entry name" value="AMINO ACID PERMEASE"/>
    <property type="match status" value="1"/>
</dbReference>
<evidence type="ECO:0000256" key="4">
    <source>
        <dbReference type="ARBA" id="ARBA00023136"/>
    </source>
</evidence>
<proteinExistence type="predicted"/>
<reference evidence="7 8" key="1">
    <citation type="submission" date="2016-09" db="EMBL/GenBank/DDBJ databases">
        <title>Complete genome sequence of microbes from the polar regions.</title>
        <authorList>
            <person name="Liao L."/>
            <person name="Chen B."/>
        </authorList>
    </citation>
    <scope>NUCLEOTIDE SEQUENCE [LARGE SCALE GENOMIC DNA]</scope>
    <source>
        <strain evidence="7 8">ZS314</strain>
    </source>
</reference>
<feature type="transmembrane region" description="Helical" evidence="5">
    <location>
        <begin position="21"/>
        <end position="46"/>
    </location>
</feature>
<dbReference type="Pfam" id="PF00324">
    <property type="entry name" value="AA_permease"/>
    <property type="match status" value="1"/>
</dbReference>
<feature type="transmembrane region" description="Helical" evidence="5">
    <location>
        <begin position="301"/>
        <end position="321"/>
    </location>
</feature>
<keyword evidence="2 5" id="KW-0812">Transmembrane</keyword>
<keyword evidence="4 5" id="KW-0472">Membrane</keyword>
<dbReference type="GO" id="GO:0055085">
    <property type="term" value="P:transmembrane transport"/>
    <property type="evidence" value="ECO:0007669"/>
    <property type="project" value="InterPro"/>
</dbReference>
<keyword evidence="7" id="KW-0413">Isomerase</keyword>
<feature type="transmembrane region" description="Helical" evidence="5">
    <location>
        <begin position="133"/>
        <end position="152"/>
    </location>
</feature>
<organism evidence="7 8">
    <name type="scientific">Marisediminicola antarctica</name>
    <dbReference type="NCBI Taxonomy" id="674079"/>
    <lineage>
        <taxon>Bacteria</taxon>
        <taxon>Bacillati</taxon>
        <taxon>Actinomycetota</taxon>
        <taxon>Actinomycetes</taxon>
        <taxon>Micrococcales</taxon>
        <taxon>Microbacteriaceae</taxon>
        <taxon>Marisediminicola</taxon>
    </lineage>
</organism>
<feature type="transmembrane region" description="Helical" evidence="5">
    <location>
        <begin position="96"/>
        <end position="121"/>
    </location>
</feature>
<evidence type="ECO:0000256" key="3">
    <source>
        <dbReference type="ARBA" id="ARBA00022989"/>
    </source>
</evidence>
<feature type="transmembrane region" description="Helical" evidence="5">
    <location>
        <begin position="463"/>
        <end position="482"/>
    </location>
</feature>
<feature type="transmembrane region" description="Helical" evidence="5">
    <location>
        <begin position="350"/>
        <end position="374"/>
    </location>
</feature>
<dbReference type="PANTHER" id="PTHR42770">
    <property type="entry name" value="AMINO ACID TRANSPORTER-RELATED"/>
    <property type="match status" value="1"/>
</dbReference>
<comment type="subcellular location">
    <subcellularLocation>
        <location evidence="1">Membrane</location>
        <topology evidence="1">Multi-pass membrane protein</topology>
    </subcellularLocation>
</comment>
<dbReference type="InterPro" id="IPR004841">
    <property type="entry name" value="AA-permease/SLC12A_dom"/>
</dbReference>
<evidence type="ECO:0000256" key="5">
    <source>
        <dbReference type="SAM" id="Phobius"/>
    </source>
</evidence>
<feature type="transmembrane region" description="Helical" evidence="5">
    <location>
        <begin position="240"/>
        <end position="260"/>
    </location>
</feature>
<feature type="transmembrane region" description="Helical" evidence="5">
    <location>
        <begin position="199"/>
        <end position="220"/>
    </location>
</feature>
<evidence type="ECO:0000256" key="1">
    <source>
        <dbReference type="ARBA" id="ARBA00004141"/>
    </source>
</evidence>
<feature type="transmembrane region" description="Helical" evidence="5">
    <location>
        <begin position="420"/>
        <end position="443"/>
    </location>
</feature>
<dbReference type="Proteomes" id="UP000464507">
    <property type="component" value="Chromosome"/>
</dbReference>
<dbReference type="RefSeq" id="WP_161886863.1">
    <property type="nucleotide sequence ID" value="NZ_CP017146.1"/>
</dbReference>
<accession>A0A7L5AIR0</accession>
<dbReference type="GO" id="GO:0016853">
    <property type="term" value="F:isomerase activity"/>
    <property type="evidence" value="ECO:0007669"/>
    <property type="project" value="UniProtKB-KW"/>
</dbReference>
<name>A0A7L5AIR0_9MICO</name>
<evidence type="ECO:0000313" key="8">
    <source>
        <dbReference type="Proteomes" id="UP000464507"/>
    </source>
</evidence>
<dbReference type="Gene3D" id="1.20.1740.10">
    <property type="entry name" value="Amino acid/polyamine transporter I"/>
    <property type="match status" value="1"/>
</dbReference>
<dbReference type="PIRSF" id="PIRSF006060">
    <property type="entry name" value="AA_transporter"/>
    <property type="match status" value="1"/>
</dbReference>
<gene>
    <name evidence="7" type="ORF">BHD05_13315</name>
</gene>
<keyword evidence="8" id="KW-1185">Reference proteome</keyword>
<feature type="transmembrane region" description="Helical" evidence="5">
    <location>
        <begin position="52"/>
        <end position="75"/>
    </location>
</feature>
<dbReference type="AlphaFoldDB" id="A0A7L5AIR0"/>
<dbReference type="InterPro" id="IPR050367">
    <property type="entry name" value="APC_superfamily"/>
</dbReference>
<evidence type="ECO:0000313" key="7">
    <source>
        <dbReference type="EMBL" id="QHO70480.1"/>
    </source>
</evidence>
<dbReference type="EMBL" id="CP017146">
    <property type="protein sequence ID" value="QHO70480.1"/>
    <property type="molecule type" value="Genomic_DNA"/>
</dbReference>
<feature type="domain" description="Amino acid permease/ SLC12A" evidence="6">
    <location>
        <begin position="37"/>
        <end position="432"/>
    </location>
</feature>
<feature type="transmembrane region" description="Helical" evidence="5">
    <location>
        <begin position="380"/>
        <end position="408"/>
    </location>
</feature>
<sequence length="499" mass="51387">MAVTHNEAESRTLLRKGRLGVIGIVFFVVAAAAPLVGMTGAVPVAIVLGTGAAAPGAYLVVGITLLFFSVGYAAMSQRVTNAGAFFAYIGRGLGTHMGVGSALTSVLAYVAIQLAIYGFFGAVVGGQVGVLPWWGWALLAWAVVTALSLLSVDVGAKLLGILMLLEVAALLVTAVAILIDGGPEGLDFAASFNPSAILAGGLAGSAGIAFAFAFASFIGFEATAIYGEESKDPKTIVPRATYLAVGVITVLFAVTAFAMVTGMGASTVVDTTVEYSSVDGVPLADPAAVLFTLAADYVGPWMATVMSVLVISSLFAGLLAFQNASGRYIFALGRGGVLPKQFSRVNGRGAPAAASVATSVITGAVIVVFALFQLDPVTNLFFWFSGLAVVAIVLIEILVCIAVIVFFARNKGEENMFQTVIAPAIAVVGLALGEYLLMSRFGLLAGTVAEGVDPSVTPWGLNALGWLLVLLPFVLVLVGFLLSRFQKTENEALVRDVLS</sequence>
<dbReference type="GO" id="GO:0016020">
    <property type="term" value="C:membrane"/>
    <property type="evidence" value="ECO:0007669"/>
    <property type="project" value="UniProtKB-SubCell"/>
</dbReference>
<evidence type="ECO:0000259" key="6">
    <source>
        <dbReference type="Pfam" id="PF00324"/>
    </source>
</evidence>
<feature type="transmembrane region" description="Helical" evidence="5">
    <location>
        <begin position="159"/>
        <end position="179"/>
    </location>
</feature>
<dbReference type="OrthoDB" id="137613at2"/>
<keyword evidence="3 5" id="KW-1133">Transmembrane helix</keyword>
<evidence type="ECO:0000256" key="2">
    <source>
        <dbReference type="ARBA" id="ARBA00022692"/>
    </source>
</evidence>